<evidence type="ECO:0000313" key="3">
    <source>
        <dbReference type="Proteomes" id="UP001055712"/>
    </source>
</evidence>
<reference evidence="2" key="1">
    <citation type="journal article" date="2019" name="Plant J.">
        <title>Chlorella vulgaris genome assembly and annotation reveals the molecular basis for metabolic acclimation to high light conditions.</title>
        <authorList>
            <person name="Cecchin M."/>
            <person name="Marcolungo L."/>
            <person name="Rossato M."/>
            <person name="Girolomoni L."/>
            <person name="Cosentino E."/>
            <person name="Cuine S."/>
            <person name="Li-Beisson Y."/>
            <person name="Delledonne M."/>
            <person name="Ballottari M."/>
        </authorList>
    </citation>
    <scope>NUCLEOTIDE SEQUENCE</scope>
    <source>
        <strain evidence="2">211/11P</strain>
    </source>
</reference>
<feature type="compositionally biased region" description="Polar residues" evidence="1">
    <location>
        <begin position="97"/>
        <end position="111"/>
    </location>
</feature>
<dbReference type="Proteomes" id="UP001055712">
    <property type="component" value="Unassembled WGS sequence"/>
</dbReference>
<feature type="region of interest" description="Disordered" evidence="1">
    <location>
        <begin position="36"/>
        <end position="64"/>
    </location>
</feature>
<organism evidence="2 3">
    <name type="scientific">Chlorella vulgaris</name>
    <name type="common">Green alga</name>
    <dbReference type="NCBI Taxonomy" id="3077"/>
    <lineage>
        <taxon>Eukaryota</taxon>
        <taxon>Viridiplantae</taxon>
        <taxon>Chlorophyta</taxon>
        <taxon>core chlorophytes</taxon>
        <taxon>Trebouxiophyceae</taxon>
        <taxon>Chlorellales</taxon>
        <taxon>Chlorellaceae</taxon>
        <taxon>Chlorella clade</taxon>
        <taxon>Chlorella</taxon>
    </lineage>
</organism>
<protein>
    <submittedName>
        <fullName evidence="2">Uncharacterized protein</fullName>
    </submittedName>
</protein>
<proteinExistence type="predicted"/>
<dbReference type="EMBL" id="SIDB01000009">
    <property type="protein sequence ID" value="KAI3428128.1"/>
    <property type="molecule type" value="Genomic_DNA"/>
</dbReference>
<accession>A0A9D4YV51</accession>
<reference evidence="2" key="2">
    <citation type="submission" date="2020-11" db="EMBL/GenBank/DDBJ databases">
        <authorList>
            <person name="Cecchin M."/>
            <person name="Marcolungo L."/>
            <person name="Rossato M."/>
            <person name="Girolomoni L."/>
            <person name="Cosentino E."/>
            <person name="Cuine S."/>
            <person name="Li-Beisson Y."/>
            <person name="Delledonne M."/>
            <person name="Ballottari M."/>
        </authorList>
    </citation>
    <scope>NUCLEOTIDE SEQUENCE</scope>
    <source>
        <strain evidence="2">211/11P</strain>
        <tissue evidence="2">Whole cell</tissue>
    </source>
</reference>
<gene>
    <name evidence="2" type="ORF">D9Q98_006511</name>
</gene>
<comment type="caution">
    <text evidence="2">The sequence shown here is derived from an EMBL/GenBank/DDBJ whole genome shotgun (WGS) entry which is preliminary data.</text>
</comment>
<keyword evidence="3" id="KW-1185">Reference proteome</keyword>
<sequence length="128" mass="14037">MLASRLSTRPSPFESGLAPTVHRAAVSRPLRVALTQSVPSLQRSRMQRSCRNPPPCAADSSTSEPLFSSEYVEMQRQAEQTFNAAQGEMRALEDRVNTTAGPKSQSRTVESPNGCYWQPNGEEGAGRR</sequence>
<evidence type="ECO:0000313" key="2">
    <source>
        <dbReference type="EMBL" id="KAI3428128.1"/>
    </source>
</evidence>
<evidence type="ECO:0000256" key="1">
    <source>
        <dbReference type="SAM" id="MobiDB-lite"/>
    </source>
</evidence>
<dbReference type="AlphaFoldDB" id="A0A9D4YV51"/>
<feature type="compositionally biased region" description="Polar residues" evidence="1">
    <location>
        <begin position="36"/>
        <end position="50"/>
    </location>
</feature>
<name>A0A9D4YV51_CHLVU</name>
<feature type="region of interest" description="Disordered" evidence="1">
    <location>
        <begin position="96"/>
        <end position="128"/>
    </location>
</feature>